<dbReference type="AlphaFoldDB" id="A0A5M9H452"/>
<evidence type="ECO:0000313" key="3">
    <source>
        <dbReference type="Proteomes" id="UP000322918"/>
    </source>
</evidence>
<comment type="caution">
    <text evidence="2">The sequence shown here is derived from an EMBL/GenBank/DDBJ whole genome shotgun (WGS) entry which is preliminary data.</text>
</comment>
<dbReference type="NCBIfam" id="TIGR01200">
    <property type="entry name" value="GLPGLI"/>
    <property type="match status" value="1"/>
</dbReference>
<dbReference type="RefSeq" id="WP_141813665.1">
    <property type="nucleotide sequence ID" value="NZ_VFPL01000001.1"/>
</dbReference>
<protein>
    <submittedName>
        <fullName evidence="2">GLPGLI family protein</fullName>
    </submittedName>
</protein>
<dbReference type="Pfam" id="PF09697">
    <property type="entry name" value="Porph_ging"/>
    <property type="match status" value="1"/>
</dbReference>
<reference evidence="2 3" key="1">
    <citation type="submission" date="2019-09" db="EMBL/GenBank/DDBJ databases">
        <title>Pararcticibacter amylolyticus gen. nov., sp. nov., isolated from a rottenly hemp rope, and reclassification of Pedobacter tournemirensis as Pararcticibacter tournemirensis comb. nov.</title>
        <authorList>
            <person name="Cai Y."/>
        </authorList>
    </citation>
    <scope>NUCLEOTIDE SEQUENCE [LARGE SCALE GENOMIC DNA]</scope>
    <source>
        <strain evidence="2 3">TF5-37.2-LB10</strain>
    </source>
</reference>
<feature type="signal peptide" evidence="1">
    <location>
        <begin position="1"/>
        <end position="19"/>
    </location>
</feature>
<dbReference type="Proteomes" id="UP000322918">
    <property type="component" value="Unassembled WGS sequence"/>
</dbReference>
<dbReference type="InterPro" id="IPR005901">
    <property type="entry name" value="GLPGLI"/>
</dbReference>
<feature type="chain" id="PRO_5024461298" evidence="1">
    <location>
        <begin position="20"/>
        <end position="256"/>
    </location>
</feature>
<organism evidence="2 3">
    <name type="scientific">Arcticibacter tournemirensis</name>
    <dbReference type="NCBI Taxonomy" id="699437"/>
    <lineage>
        <taxon>Bacteria</taxon>
        <taxon>Pseudomonadati</taxon>
        <taxon>Bacteroidota</taxon>
        <taxon>Sphingobacteriia</taxon>
        <taxon>Sphingobacteriales</taxon>
        <taxon>Sphingobacteriaceae</taxon>
        <taxon>Arcticibacter</taxon>
    </lineage>
</organism>
<name>A0A5M9H452_9SPHI</name>
<sequence length="256" mass="28766">MKRIVIIVAAIFVSTSVCAQYARFVTEGTIEFEKSVNMYALIRKNINKDNESFLQPAFEQYRKSQPQFKKLKSNLTFSKDRTLFRPLEETETNAGFFGASPMVSQNNIIYTNLTTASSIAQKKVFEETFLVKDSIRKINWKITTEMRDIAGYQCRRANAIVLDSIYVVAFYAEKIPVSGGPESFTGLPGMILGLALPHENITWFATKVTDQSVPANALTPPAKGKQMNNKQLHETILSALKDWGEYAQAALKAFLL</sequence>
<keyword evidence="3" id="KW-1185">Reference proteome</keyword>
<dbReference type="OrthoDB" id="1440774at2"/>
<accession>A0A5M9H452</accession>
<proteinExistence type="predicted"/>
<dbReference type="EMBL" id="VWNE01000022">
    <property type="protein sequence ID" value="KAA8481703.1"/>
    <property type="molecule type" value="Genomic_DNA"/>
</dbReference>
<keyword evidence="1" id="KW-0732">Signal</keyword>
<gene>
    <name evidence="2" type="ORF">F1649_14315</name>
</gene>
<evidence type="ECO:0000256" key="1">
    <source>
        <dbReference type="SAM" id="SignalP"/>
    </source>
</evidence>
<evidence type="ECO:0000313" key="2">
    <source>
        <dbReference type="EMBL" id="KAA8481703.1"/>
    </source>
</evidence>